<protein>
    <submittedName>
        <fullName evidence="5">AraC family transcriptional regulator</fullName>
    </submittedName>
</protein>
<dbReference type="InterPro" id="IPR018060">
    <property type="entry name" value="HTH_AraC"/>
</dbReference>
<keyword evidence="2" id="KW-0238">DNA-binding</keyword>
<evidence type="ECO:0000256" key="2">
    <source>
        <dbReference type="ARBA" id="ARBA00023125"/>
    </source>
</evidence>
<dbReference type="SUPFAM" id="SSF46689">
    <property type="entry name" value="Homeodomain-like"/>
    <property type="match status" value="2"/>
</dbReference>
<sequence>MDYYTFNANKSVEFVSGGVFSAQAGWKHESRCHKGDYEIILCTKGPVFIRVATAHYELNKGDLLLVPPFKRLVGTSPSPNAISFYWLHFLLPDEVSIYRHESLAQLPVNFSNPDKIIIPASMTFTQYDQNTVLIYQLLSIKNTESKTINNIYKCQEANYLMTMILLNISQALLNSSDSSNLSSLIGKLQEWIRSNLYRSPTVSEMAATVHLNPQYLSRLFKAKVGIPPKKYVIKLKIETAQSLLLRTNMSIKEVSQNAYFENEKLFMKQFKNNTGMTPTRYRNQFNDIYHNNQEISPVIPIPNRISQKIDDIPDELKVEHPHLE</sequence>
<gene>
    <name evidence="5" type="ORF">RI532_02135</name>
</gene>
<dbReference type="Pfam" id="PF02311">
    <property type="entry name" value="AraC_binding"/>
    <property type="match status" value="1"/>
</dbReference>
<feature type="domain" description="HTH araC/xylS-type" evidence="4">
    <location>
        <begin position="186"/>
        <end position="284"/>
    </location>
</feature>
<dbReference type="SMART" id="SM00342">
    <property type="entry name" value="HTH_ARAC"/>
    <property type="match status" value="1"/>
</dbReference>
<evidence type="ECO:0000256" key="3">
    <source>
        <dbReference type="ARBA" id="ARBA00023163"/>
    </source>
</evidence>
<dbReference type="RefSeq" id="WP_313844448.1">
    <property type="nucleotide sequence ID" value="NZ_JAVLAM010000001.1"/>
</dbReference>
<dbReference type="PANTHER" id="PTHR43280:SF2">
    <property type="entry name" value="HTH-TYPE TRANSCRIPTIONAL REGULATOR EXSA"/>
    <property type="match status" value="1"/>
</dbReference>
<evidence type="ECO:0000256" key="1">
    <source>
        <dbReference type="ARBA" id="ARBA00023015"/>
    </source>
</evidence>
<dbReference type="InterPro" id="IPR037923">
    <property type="entry name" value="HTH-like"/>
</dbReference>
<evidence type="ECO:0000313" key="5">
    <source>
        <dbReference type="EMBL" id="MDT7013226.1"/>
    </source>
</evidence>
<dbReference type="AlphaFoldDB" id="A0AAW8W479"/>
<dbReference type="Pfam" id="PF12833">
    <property type="entry name" value="HTH_18"/>
    <property type="match status" value="1"/>
</dbReference>
<keyword evidence="3" id="KW-0804">Transcription</keyword>
<comment type="caution">
    <text evidence="5">The sequence shown here is derived from an EMBL/GenBank/DDBJ whole genome shotgun (WGS) entry which is preliminary data.</text>
</comment>
<dbReference type="InterPro" id="IPR003313">
    <property type="entry name" value="AraC-bd"/>
</dbReference>
<accession>A0AAW8W479</accession>
<name>A0AAW8W479_9LACO</name>
<evidence type="ECO:0000259" key="4">
    <source>
        <dbReference type="PROSITE" id="PS01124"/>
    </source>
</evidence>
<dbReference type="EMBL" id="JAVLAM010000001">
    <property type="protein sequence ID" value="MDT7013226.1"/>
    <property type="molecule type" value="Genomic_DNA"/>
</dbReference>
<keyword evidence="1" id="KW-0805">Transcription regulation</keyword>
<dbReference type="GO" id="GO:0043565">
    <property type="term" value="F:sequence-specific DNA binding"/>
    <property type="evidence" value="ECO:0007669"/>
    <property type="project" value="InterPro"/>
</dbReference>
<dbReference type="InterPro" id="IPR009057">
    <property type="entry name" value="Homeodomain-like_sf"/>
</dbReference>
<dbReference type="PANTHER" id="PTHR43280">
    <property type="entry name" value="ARAC-FAMILY TRANSCRIPTIONAL REGULATOR"/>
    <property type="match status" value="1"/>
</dbReference>
<dbReference type="PROSITE" id="PS01124">
    <property type="entry name" value="HTH_ARAC_FAMILY_2"/>
    <property type="match status" value="1"/>
</dbReference>
<proteinExistence type="predicted"/>
<reference evidence="5" key="1">
    <citation type="submission" date="2023-08" db="EMBL/GenBank/DDBJ databases">
        <authorList>
            <person name="Page C.A."/>
            <person name="Perez-Diaz I.M."/>
        </authorList>
    </citation>
    <scope>NUCLEOTIDE SEQUENCE</scope>
    <source>
        <strain evidence="5">3.8.38</strain>
    </source>
</reference>
<dbReference type="GO" id="GO:0003700">
    <property type="term" value="F:DNA-binding transcription factor activity"/>
    <property type="evidence" value="ECO:0007669"/>
    <property type="project" value="InterPro"/>
</dbReference>
<evidence type="ECO:0000313" key="6">
    <source>
        <dbReference type="Proteomes" id="UP001254075"/>
    </source>
</evidence>
<dbReference type="CDD" id="cd02208">
    <property type="entry name" value="cupin_RmlC-like"/>
    <property type="match status" value="1"/>
</dbReference>
<dbReference type="Gene3D" id="1.10.10.60">
    <property type="entry name" value="Homeodomain-like"/>
    <property type="match status" value="2"/>
</dbReference>
<dbReference type="SUPFAM" id="SSF51215">
    <property type="entry name" value="Regulatory protein AraC"/>
    <property type="match status" value="1"/>
</dbReference>
<organism evidence="5 6">
    <name type="scientific">Levilactobacillus namurensis</name>
    <dbReference type="NCBI Taxonomy" id="380393"/>
    <lineage>
        <taxon>Bacteria</taxon>
        <taxon>Bacillati</taxon>
        <taxon>Bacillota</taxon>
        <taxon>Bacilli</taxon>
        <taxon>Lactobacillales</taxon>
        <taxon>Lactobacillaceae</taxon>
        <taxon>Levilactobacillus</taxon>
    </lineage>
</organism>
<dbReference type="Proteomes" id="UP001254075">
    <property type="component" value="Unassembled WGS sequence"/>
</dbReference>